<accession>A0A367GR01</accession>
<dbReference type="InterPro" id="IPR008928">
    <property type="entry name" value="6-hairpin_glycosidase_sf"/>
</dbReference>
<dbReference type="EMBL" id="QGDC01000004">
    <property type="protein sequence ID" value="RCH55296.1"/>
    <property type="molecule type" value="Genomic_DNA"/>
</dbReference>
<dbReference type="PANTHER" id="PTHR47791:SF3">
    <property type="entry name" value="MEIOTICALLY UP-REGULATED GENE 191 PROTEIN"/>
    <property type="match status" value="1"/>
</dbReference>
<dbReference type="PIRSF" id="PIRSF021505">
    <property type="entry name" value="O_gly_hdrol"/>
    <property type="match status" value="1"/>
</dbReference>
<dbReference type="GO" id="GO:0016787">
    <property type="term" value="F:hydrolase activity"/>
    <property type="evidence" value="ECO:0007669"/>
    <property type="project" value="UniProtKB-KW"/>
</dbReference>
<dbReference type="PANTHER" id="PTHR47791">
    <property type="entry name" value="MEIOTICALLY UP-REGULATED GENE 191 PROTEIN"/>
    <property type="match status" value="1"/>
</dbReference>
<dbReference type="PROSITE" id="PS51257">
    <property type="entry name" value="PROKAR_LIPOPROTEIN"/>
    <property type="match status" value="1"/>
</dbReference>
<feature type="chain" id="PRO_5017017739" evidence="1">
    <location>
        <begin position="26"/>
        <end position="383"/>
    </location>
</feature>
<keyword evidence="3" id="KW-1185">Reference proteome</keyword>
<dbReference type="Proteomes" id="UP000253209">
    <property type="component" value="Unassembled WGS sequence"/>
</dbReference>
<comment type="caution">
    <text evidence="2">The sequence shown here is derived from an EMBL/GenBank/DDBJ whole genome shotgun (WGS) entry which is preliminary data.</text>
</comment>
<proteinExistence type="predicted"/>
<dbReference type="GO" id="GO:0005975">
    <property type="term" value="P:carbohydrate metabolic process"/>
    <property type="evidence" value="ECO:0007669"/>
    <property type="project" value="InterPro"/>
</dbReference>
<dbReference type="RefSeq" id="WP_114004918.1">
    <property type="nucleotide sequence ID" value="NZ_QGDC01000004.1"/>
</dbReference>
<organism evidence="2 3">
    <name type="scientific">Mucilaginibacter hurinus</name>
    <dbReference type="NCBI Taxonomy" id="2201324"/>
    <lineage>
        <taxon>Bacteria</taxon>
        <taxon>Pseudomonadati</taxon>
        <taxon>Bacteroidota</taxon>
        <taxon>Sphingobacteriia</taxon>
        <taxon>Sphingobacteriales</taxon>
        <taxon>Sphingobacteriaceae</taxon>
        <taxon>Mucilaginibacter</taxon>
    </lineage>
</organism>
<keyword evidence="1" id="KW-0732">Signal</keyword>
<feature type="signal peptide" evidence="1">
    <location>
        <begin position="1"/>
        <end position="25"/>
    </location>
</feature>
<evidence type="ECO:0000313" key="3">
    <source>
        <dbReference type="Proteomes" id="UP000253209"/>
    </source>
</evidence>
<dbReference type="InterPro" id="IPR053169">
    <property type="entry name" value="MUG_Protein"/>
</dbReference>
<dbReference type="AlphaFoldDB" id="A0A367GR01"/>
<protein>
    <submittedName>
        <fullName evidence="2">Glycosyl hydrolase family 76</fullName>
    </submittedName>
</protein>
<dbReference type="InterPro" id="IPR005198">
    <property type="entry name" value="Glyco_hydro_76"/>
</dbReference>
<evidence type="ECO:0000313" key="2">
    <source>
        <dbReference type="EMBL" id="RCH55296.1"/>
    </source>
</evidence>
<sequence>MKIINKLLIAAGLLPLALSSCKDEAFPLYGNQNQRPPVNYTWAGTADSLQNKLNTSFLSGNAKYYVLNDAGNTTFHYWPNAHVLDVLTDAYMRTDDEVYAQRMKSLLNGIKESNGNTFSNNFYDDMEWLALSSLRAYELTDDATYLDAANFLWTDIKTGINDNQGGGIAWRKTQLDYKNTPANAPAIIFAARLSRVNNNEEDLNIAISLYNWLAGKLLDSGTGLAWDGVNSKGDGQIDKNLYTYNQGIFMGAALELYRSTNDAKYLDAAWRNAEATMKSPALSPGGIMKAEGGGDGGLFKGVLVRYLTLLAQEEGLPAINRNEIVKYLKFNAETLYTNGIARPSMKISPDWSKKETGPTDLTVQLSGMMLIEAAAQLNKANLF</sequence>
<dbReference type="InterPro" id="IPR014512">
    <property type="entry name" value="O_gly_hydro"/>
</dbReference>
<evidence type="ECO:0000256" key="1">
    <source>
        <dbReference type="SAM" id="SignalP"/>
    </source>
</evidence>
<keyword evidence="2" id="KW-0378">Hydrolase</keyword>
<name>A0A367GR01_9SPHI</name>
<dbReference type="SUPFAM" id="SSF48208">
    <property type="entry name" value="Six-hairpin glycosidases"/>
    <property type="match status" value="1"/>
</dbReference>
<dbReference type="Pfam" id="PF03663">
    <property type="entry name" value="Glyco_hydro_76"/>
    <property type="match status" value="1"/>
</dbReference>
<dbReference type="Gene3D" id="1.50.10.20">
    <property type="match status" value="1"/>
</dbReference>
<gene>
    <name evidence="2" type="ORF">DJ568_08930</name>
</gene>
<reference evidence="2 3" key="1">
    <citation type="submission" date="2018-05" db="EMBL/GenBank/DDBJ databases">
        <title>Mucilaginibacter hurinus sp. nov., isolated from briquette warehouse soil.</title>
        <authorList>
            <person name="Choi L."/>
        </authorList>
    </citation>
    <scope>NUCLEOTIDE SEQUENCE [LARGE SCALE GENOMIC DNA]</scope>
    <source>
        <strain evidence="2 3">ZR32</strain>
    </source>
</reference>
<dbReference type="OrthoDB" id="2505409at2"/>